<proteinExistence type="predicted"/>
<accession>A0ABZ2U0L8</accession>
<dbReference type="PROSITE" id="PS50929">
    <property type="entry name" value="ABC_TM1F"/>
    <property type="match status" value="1"/>
</dbReference>
<dbReference type="InterPro" id="IPR027417">
    <property type="entry name" value="P-loop_NTPase"/>
</dbReference>
<dbReference type="Pfam" id="PF00664">
    <property type="entry name" value="ABC_membrane"/>
    <property type="match status" value="1"/>
</dbReference>
<sequence length="595" mass="63095">MTILHAVREVRAFLGSDRRLSVALVLALIAAATSVVIPLLLARITDLIFAGVVGSQLADGATDLENIADRLGAVPGVGVDWPRLWAAAGAVGIALIVLTSTRIGGGLLVNNAVQAAIRRIRERVEAKVHRVPVGALEGKRRGEVLNAMTVDIDNFSSVIGPIFVQLPVLILTIVAVVVALIAISPFFAMIVFATIPITTILAVVVLRLAKPHMERQWQTTAAITAHVEDVYSARDMVSAYNGTQQTAREFDALNSRLQKAGQTGQTWSATLAPVLTFLNAIVFVVIAVLGALRMLDGSVTLGVLQAVLLYAQQLSSPISELTSTLPRLQSGFISFGRVRAFLAEPEESGPAVDDPVSPPPSRHRLPPHIVFSDVHFAYDATPVLRGVNLELAPGRTTALVGATGSGKTTLTSLLQRFVEPSSGTITLDGENIADLTRGQIRAQLAVVTQDPWLFTGSAGENIDYGTKDGRVPDEWMIDLLLAGLPSGRDTVVSGDNDVISAGEKQLLTVARALAGDPDILILDEATSAADPRTELVISRGLEALRHRTTTLIVTHRYSTLATADSVAVLADGRIIEHGTAEELLAAGGEFARLYG</sequence>
<dbReference type="Gene3D" id="3.40.50.300">
    <property type="entry name" value="P-loop containing nucleotide triphosphate hydrolases"/>
    <property type="match status" value="1"/>
</dbReference>
<feature type="domain" description="ABC transporter" evidence="8">
    <location>
        <begin position="369"/>
        <end position="595"/>
    </location>
</feature>
<feature type="transmembrane region" description="Helical" evidence="7">
    <location>
        <begin position="84"/>
        <end position="109"/>
    </location>
</feature>
<feature type="transmembrane region" description="Helical" evidence="7">
    <location>
        <begin position="20"/>
        <end position="41"/>
    </location>
</feature>
<keyword evidence="11" id="KW-1185">Reference proteome</keyword>
<evidence type="ECO:0000256" key="7">
    <source>
        <dbReference type="SAM" id="Phobius"/>
    </source>
</evidence>
<keyword evidence="5 7" id="KW-1133">Transmembrane helix</keyword>
<dbReference type="RefSeq" id="WP_066167581.1">
    <property type="nucleotide sequence ID" value="NZ_CP136137.1"/>
</dbReference>
<evidence type="ECO:0000256" key="5">
    <source>
        <dbReference type="ARBA" id="ARBA00022989"/>
    </source>
</evidence>
<reference evidence="10 11" key="1">
    <citation type="journal article" date="2023" name="Virus Evol.">
        <title>Computational host range prediction-The good, the bad, and the ugly.</title>
        <authorList>
            <person name="Howell A.A."/>
            <person name="Versoza C.J."/>
            <person name="Pfeifer S.P."/>
        </authorList>
    </citation>
    <scope>NUCLEOTIDE SEQUENCE [LARGE SCALE GENOMIC DNA]</scope>
    <source>
        <strain evidence="10 11">1610/1b</strain>
    </source>
</reference>
<dbReference type="Gene3D" id="1.20.1560.10">
    <property type="entry name" value="ABC transporter type 1, transmembrane domain"/>
    <property type="match status" value="1"/>
</dbReference>
<feature type="domain" description="ABC transmembrane type-1" evidence="9">
    <location>
        <begin position="22"/>
        <end position="330"/>
    </location>
</feature>
<evidence type="ECO:0000259" key="9">
    <source>
        <dbReference type="PROSITE" id="PS50929"/>
    </source>
</evidence>
<dbReference type="InterPro" id="IPR017871">
    <property type="entry name" value="ABC_transporter-like_CS"/>
</dbReference>
<comment type="subcellular location">
    <subcellularLocation>
        <location evidence="1">Cell membrane</location>
        <topology evidence="1">Multi-pass membrane protein</topology>
    </subcellularLocation>
</comment>
<feature type="transmembrane region" description="Helical" evidence="7">
    <location>
        <begin position="162"/>
        <end position="183"/>
    </location>
</feature>
<keyword evidence="3" id="KW-0547">Nucleotide-binding</keyword>
<dbReference type="GO" id="GO:0005524">
    <property type="term" value="F:ATP binding"/>
    <property type="evidence" value="ECO:0007669"/>
    <property type="project" value="UniProtKB-KW"/>
</dbReference>
<dbReference type="InterPro" id="IPR003439">
    <property type="entry name" value="ABC_transporter-like_ATP-bd"/>
</dbReference>
<evidence type="ECO:0000256" key="4">
    <source>
        <dbReference type="ARBA" id="ARBA00022840"/>
    </source>
</evidence>
<protein>
    <submittedName>
        <fullName evidence="10">ABC transporter ATP-binding protein</fullName>
    </submittedName>
</protein>
<dbReference type="PANTHER" id="PTHR43394:SF1">
    <property type="entry name" value="ATP-BINDING CASSETTE SUB-FAMILY B MEMBER 10, MITOCHONDRIAL"/>
    <property type="match status" value="1"/>
</dbReference>
<dbReference type="PROSITE" id="PS00211">
    <property type="entry name" value="ABC_TRANSPORTER_1"/>
    <property type="match status" value="1"/>
</dbReference>
<dbReference type="InterPro" id="IPR039421">
    <property type="entry name" value="Type_1_exporter"/>
</dbReference>
<evidence type="ECO:0000313" key="10">
    <source>
        <dbReference type="EMBL" id="WYY07120.1"/>
    </source>
</evidence>
<dbReference type="EMBL" id="CP136137">
    <property type="protein sequence ID" value="WYY07120.1"/>
    <property type="molecule type" value="Genomic_DNA"/>
</dbReference>
<dbReference type="SMART" id="SM00382">
    <property type="entry name" value="AAA"/>
    <property type="match status" value="1"/>
</dbReference>
<evidence type="ECO:0000313" key="11">
    <source>
        <dbReference type="Proteomes" id="UP001479933"/>
    </source>
</evidence>
<keyword evidence="6 7" id="KW-0472">Membrane</keyword>
<gene>
    <name evidence="10" type="ORF">RVF87_19210</name>
</gene>
<keyword evidence="4 10" id="KW-0067">ATP-binding</keyword>
<dbReference type="SUPFAM" id="SSF52540">
    <property type="entry name" value="P-loop containing nucleoside triphosphate hydrolases"/>
    <property type="match status" value="1"/>
</dbReference>
<dbReference type="InterPro" id="IPR011527">
    <property type="entry name" value="ABC1_TM_dom"/>
</dbReference>
<dbReference type="PANTHER" id="PTHR43394">
    <property type="entry name" value="ATP-DEPENDENT PERMEASE MDL1, MITOCHONDRIAL"/>
    <property type="match status" value="1"/>
</dbReference>
<dbReference type="Pfam" id="PF00005">
    <property type="entry name" value="ABC_tran"/>
    <property type="match status" value="1"/>
</dbReference>
<dbReference type="SUPFAM" id="SSF90123">
    <property type="entry name" value="ABC transporter transmembrane region"/>
    <property type="match status" value="1"/>
</dbReference>
<evidence type="ECO:0000256" key="1">
    <source>
        <dbReference type="ARBA" id="ARBA00004651"/>
    </source>
</evidence>
<dbReference type="InterPro" id="IPR036640">
    <property type="entry name" value="ABC1_TM_sf"/>
</dbReference>
<feature type="transmembrane region" description="Helical" evidence="7">
    <location>
        <begin position="189"/>
        <end position="209"/>
    </location>
</feature>
<feature type="transmembrane region" description="Helical" evidence="7">
    <location>
        <begin position="266"/>
        <end position="292"/>
    </location>
</feature>
<name>A0ABZ2U0L8_9ACTN</name>
<evidence type="ECO:0000256" key="6">
    <source>
        <dbReference type="ARBA" id="ARBA00023136"/>
    </source>
</evidence>
<dbReference type="PROSITE" id="PS50893">
    <property type="entry name" value="ABC_TRANSPORTER_2"/>
    <property type="match status" value="1"/>
</dbReference>
<organism evidence="10 11">
    <name type="scientific">Gordonia hydrophobica</name>
    <dbReference type="NCBI Taxonomy" id="40516"/>
    <lineage>
        <taxon>Bacteria</taxon>
        <taxon>Bacillati</taxon>
        <taxon>Actinomycetota</taxon>
        <taxon>Actinomycetes</taxon>
        <taxon>Mycobacteriales</taxon>
        <taxon>Gordoniaceae</taxon>
        <taxon>Gordonia</taxon>
    </lineage>
</organism>
<evidence type="ECO:0000256" key="2">
    <source>
        <dbReference type="ARBA" id="ARBA00022692"/>
    </source>
</evidence>
<dbReference type="InterPro" id="IPR003593">
    <property type="entry name" value="AAA+_ATPase"/>
</dbReference>
<evidence type="ECO:0000259" key="8">
    <source>
        <dbReference type="PROSITE" id="PS50893"/>
    </source>
</evidence>
<evidence type="ECO:0000256" key="3">
    <source>
        <dbReference type="ARBA" id="ARBA00022741"/>
    </source>
</evidence>
<keyword evidence="2 7" id="KW-0812">Transmembrane</keyword>
<dbReference type="Proteomes" id="UP001479933">
    <property type="component" value="Chromosome"/>
</dbReference>
<dbReference type="CDD" id="cd18547">
    <property type="entry name" value="ABC_6TM_Tm288_like"/>
    <property type="match status" value="1"/>
</dbReference>